<dbReference type="EMBL" id="WHLY01000002">
    <property type="protein sequence ID" value="MPR36173.1"/>
    <property type="molecule type" value="Genomic_DNA"/>
</dbReference>
<accession>A0A7C9FZD3</accession>
<dbReference type="Proteomes" id="UP000479293">
    <property type="component" value="Unassembled WGS sequence"/>
</dbReference>
<organism evidence="1 2">
    <name type="scientific">Salmonirosea aquatica</name>
    <dbReference type="NCBI Taxonomy" id="2654236"/>
    <lineage>
        <taxon>Bacteria</taxon>
        <taxon>Pseudomonadati</taxon>
        <taxon>Bacteroidota</taxon>
        <taxon>Cytophagia</taxon>
        <taxon>Cytophagales</taxon>
        <taxon>Spirosomataceae</taxon>
        <taxon>Salmonirosea</taxon>
    </lineage>
</organism>
<protein>
    <submittedName>
        <fullName evidence="1">Uncharacterized protein</fullName>
    </submittedName>
</protein>
<name>A0A7C9FZD3_9BACT</name>
<comment type="caution">
    <text evidence="1">The sequence shown here is derived from an EMBL/GenBank/DDBJ whole genome shotgun (WGS) entry which is preliminary data.</text>
</comment>
<reference evidence="1 2" key="1">
    <citation type="submission" date="2019-10" db="EMBL/GenBank/DDBJ databases">
        <title>Draft Genome Sequence of Cytophagaceae sp. SJW1-29.</title>
        <authorList>
            <person name="Choi A."/>
        </authorList>
    </citation>
    <scope>NUCLEOTIDE SEQUENCE [LARGE SCALE GENOMIC DNA]</scope>
    <source>
        <strain evidence="1 2">SJW1-29</strain>
    </source>
</reference>
<dbReference type="RefSeq" id="WP_152763849.1">
    <property type="nucleotide sequence ID" value="NZ_WHLY01000002.1"/>
</dbReference>
<dbReference type="Gene3D" id="3.40.50.10610">
    <property type="entry name" value="ABC-type transport auxiliary lipoprotein component"/>
    <property type="match status" value="1"/>
</dbReference>
<evidence type="ECO:0000313" key="2">
    <source>
        <dbReference type="Proteomes" id="UP000479293"/>
    </source>
</evidence>
<dbReference type="PROSITE" id="PS51257">
    <property type="entry name" value="PROKAR_LIPOPROTEIN"/>
    <property type="match status" value="1"/>
</dbReference>
<sequence>MRKISFFFLVVLICGCAKKYSNPVTQQVADSHRIIAIVPPSVNLNTETQENAMRESINFQQRLYSWLLSWKAKNQLSVDILKTRETNDLLEEAGYFDGNDLSPSKICEILVVDAILTSHYSSRHKFSSGESRAIGTILGAVNGTLPTAGPATGKVSSILELYDGNTGEMIWAYEQKKSTYVGATPYHTRTSSEAMEKIMKSASKNMPYFKWKYKEFSF</sequence>
<dbReference type="AlphaFoldDB" id="A0A7C9FZD3"/>
<proteinExistence type="predicted"/>
<gene>
    <name evidence="1" type="ORF">GBK04_23200</name>
</gene>
<evidence type="ECO:0000313" key="1">
    <source>
        <dbReference type="EMBL" id="MPR36173.1"/>
    </source>
</evidence>
<keyword evidence="2" id="KW-1185">Reference proteome</keyword>